<dbReference type="PANTHER" id="PTHR36697">
    <property type="entry name" value="S-ADENOSYLMETHIONINE SYNTHASE"/>
    <property type="match status" value="1"/>
</dbReference>
<comment type="caution">
    <text evidence="2">The sequence shown here is derived from an EMBL/GenBank/DDBJ whole genome shotgun (WGS) entry which is preliminary data.</text>
</comment>
<dbReference type="Pfam" id="PF01941">
    <property type="entry name" value="AdoMet_Synthase"/>
    <property type="match status" value="1"/>
</dbReference>
<evidence type="ECO:0000256" key="1">
    <source>
        <dbReference type="ARBA" id="ARBA00006892"/>
    </source>
</evidence>
<name>A0ABW6VLE7_MICFU</name>
<proteinExistence type="inferred from homology"/>
<dbReference type="Gene3D" id="3.30.300.10">
    <property type="match status" value="1"/>
</dbReference>
<protein>
    <submittedName>
        <fullName evidence="2">Methionine adenosyltransferase</fullName>
    </submittedName>
</protein>
<gene>
    <name evidence="2" type="ORF">ACFY05_39730</name>
</gene>
<dbReference type="InterPro" id="IPR027790">
    <property type="entry name" value="AdoMet_synthase_2_family"/>
</dbReference>
<dbReference type="InterPro" id="IPR042544">
    <property type="entry name" value="AdoMet_synthase_3"/>
</dbReference>
<dbReference type="Proteomes" id="UP001602119">
    <property type="component" value="Unassembled WGS sequence"/>
</dbReference>
<keyword evidence="3" id="KW-1185">Reference proteome</keyword>
<reference evidence="2 3" key="1">
    <citation type="submission" date="2024-10" db="EMBL/GenBank/DDBJ databases">
        <title>The Natural Products Discovery Center: Release of the First 8490 Sequenced Strains for Exploring Actinobacteria Biosynthetic Diversity.</title>
        <authorList>
            <person name="Kalkreuter E."/>
            <person name="Kautsar S.A."/>
            <person name="Yang D."/>
            <person name="Bader C.D."/>
            <person name="Teijaro C.N."/>
            <person name="Fluegel L."/>
            <person name="Davis C.M."/>
            <person name="Simpson J.R."/>
            <person name="Lauterbach L."/>
            <person name="Steele A.D."/>
            <person name="Gui C."/>
            <person name="Meng S."/>
            <person name="Li G."/>
            <person name="Viehrig K."/>
            <person name="Ye F."/>
            <person name="Su P."/>
            <person name="Kiefer A.F."/>
            <person name="Nichols A."/>
            <person name="Cepeda A.J."/>
            <person name="Yan W."/>
            <person name="Fan B."/>
            <person name="Jiang Y."/>
            <person name="Adhikari A."/>
            <person name="Zheng C.-J."/>
            <person name="Schuster L."/>
            <person name="Cowan T.M."/>
            <person name="Smanski M.J."/>
            <person name="Chevrette M.G."/>
            <person name="De Carvalho L.P.S."/>
            <person name="Shen B."/>
        </authorList>
    </citation>
    <scope>NUCLEOTIDE SEQUENCE [LARGE SCALE GENOMIC DNA]</scope>
    <source>
        <strain evidence="2 3">NPDC001281</strain>
    </source>
</reference>
<evidence type="ECO:0000313" key="2">
    <source>
        <dbReference type="EMBL" id="MFF4778972.1"/>
    </source>
</evidence>
<dbReference type="PANTHER" id="PTHR36697:SF1">
    <property type="entry name" value="S-ADENOSYLMETHIONINE SYNTHASE"/>
    <property type="match status" value="1"/>
</dbReference>
<dbReference type="InterPro" id="IPR042543">
    <property type="entry name" value="AdoMet_synthase_2"/>
</dbReference>
<organism evidence="2 3">
    <name type="scientific">Microtetraspora fusca</name>
    <dbReference type="NCBI Taxonomy" id="1997"/>
    <lineage>
        <taxon>Bacteria</taxon>
        <taxon>Bacillati</taxon>
        <taxon>Actinomycetota</taxon>
        <taxon>Actinomycetes</taxon>
        <taxon>Streptosporangiales</taxon>
        <taxon>Streptosporangiaceae</taxon>
        <taxon>Microtetraspora</taxon>
    </lineage>
</organism>
<comment type="similarity">
    <text evidence="1">Belongs to the AdoMet synthetase 2 family.</text>
</comment>
<evidence type="ECO:0000313" key="3">
    <source>
        <dbReference type="Proteomes" id="UP001602119"/>
    </source>
</evidence>
<dbReference type="Gene3D" id="3.30.300.340">
    <property type="entry name" value="S-adenosylmethionine synthetase, N-terminal domain"/>
    <property type="match status" value="1"/>
</dbReference>
<accession>A0ABW6VLE7</accession>
<dbReference type="EMBL" id="JBIAXI010000040">
    <property type="protein sequence ID" value="MFF4778972.1"/>
    <property type="molecule type" value="Genomic_DNA"/>
</dbReference>
<dbReference type="Gene3D" id="3.30.300.280">
    <property type="entry name" value="S-adenosylmethionine synthetase, C-terminal domain"/>
    <property type="match status" value="1"/>
</dbReference>
<dbReference type="RefSeq" id="WP_387347600.1">
    <property type="nucleotide sequence ID" value="NZ_JBIAXI010000040.1"/>
</dbReference>
<sequence length="416" mass="46067">MRHHKLQIDQSTIVVEPGRPAADEVTILERKGIGHPDTLADHLAERLSRTYSRYTLDTFGAVLHHNFDKLALLGGACEVRYGTGRMLAPVRVLVNGRAARACGNQKIPVEDLVAETVRGFFAERLPELDGHLSVELNITSNPSPGAVITDSAVTDRAVWFAPRSLDDLRERRIRLANDTSLGTGWAPENSFESFARELVDKLAAPGEFARDNPWCGSDIKLMGYATADEVDVVMCVPQKSAHVRSRTAYVANREKVLDECHQLAAERLGDIPVRFRLNVRDILERDELYLTYTGSSIESGDEGVVGRGNRVNGLITPLRPMNMEGANGKNPVYHVGKLYNLAARRLAQRLHEATGDYAEVHLISATGQRLDRPWRVLVRLAAPYPQMDKVHALISETLNGFPALTDEILTTELLLS</sequence>